<name>A0A2A2SDI9_9SPHN</name>
<evidence type="ECO:0000259" key="3">
    <source>
        <dbReference type="Pfam" id="PF00144"/>
    </source>
</evidence>
<dbReference type="GO" id="GO:0016787">
    <property type="term" value="F:hydrolase activity"/>
    <property type="evidence" value="ECO:0007669"/>
    <property type="project" value="UniProtKB-KW"/>
</dbReference>
<sequence>MRATLTALALLLGTAPVAAQTPAAAADAQADRPAKTPGGSTFTAPKAWSLREAPRFAELGAPEGDLKIALVDVGPAPDAKAAVASAWTAYAPAMTRPPKLVTARPPRNGWDERHVVDYEVSPNEKRALFATALRAKDRWTVLLFDGAEATAEKRAAAANLVAQSLRPAGYTRESFAGRQAHAMTPERIAMLRSFVETSMRELGVPGASFAITDRNRTIYSAGLGVRELGRPEPVDADTQFMIASNTKGMATLLLAKLVDEGKLRWDQPVAQVYPDFKLGSPETTNSTLVRHLVCACTGLPRKDLQWLFTGTPKTPAADTFVQLAATQPTSGFGEVFQYNNLMATAAGYVGGHLAYPGTDVGTAFDRAMDEKVFRPLGMTATTFDFDRAMAGNWARPHAYNIDGRPVASVTEAMAFNRSIHPYRPAGGAWSTANDLIKYVRFELNEGKLDDGRQWVSKPNLLARRQPFVPTGEDSTYGMGLFTNSYWGVPVVHHGGSMGGYKSDIMLVPDAGVGAVILTNSDQGQMLLRPFMRRLLEILYDGKPEAAGDIAASAARIKAEYATERKKLTLPADPAAVAALAPAYVNPDLGRITVARGSDGRPSFRFASFGSPMATRRNDDGTTSFVTLEPTVLGFPFVVATEGGKRALIVRDSQHEYKFVEAP</sequence>
<organism evidence="4 5">
    <name type="scientific">Sphingomonas lenta</name>
    <dbReference type="NCBI Taxonomy" id="1141887"/>
    <lineage>
        <taxon>Bacteria</taxon>
        <taxon>Pseudomonadati</taxon>
        <taxon>Pseudomonadota</taxon>
        <taxon>Alphaproteobacteria</taxon>
        <taxon>Sphingomonadales</taxon>
        <taxon>Sphingomonadaceae</taxon>
        <taxon>Sphingomonas</taxon>
    </lineage>
</organism>
<feature type="region of interest" description="Disordered" evidence="1">
    <location>
        <begin position="24"/>
        <end position="45"/>
    </location>
</feature>
<dbReference type="PANTHER" id="PTHR46825:SF15">
    <property type="entry name" value="BETA-LACTAMASE-RELATED DOMAIN-CONTAINING PROTEIN"/>
    <property type="match status" value="1"/>
</dbReference>
<dbReference type="SUPFAM" id="SSF56601">
    <property type="entry name" value="beta-lactamase/transpeptidase-like"/>
    <property type="match status" value="1"/>
</dbReference>
<dbReference type="Pfam" id="PF00144">
    <property type="entry name" value="Beta-lactamase"/>
    <property type="match status" value="1"/>
</dbReference>
<protein>
    <submittedName>
        <fullName evidence="4">Serine hydrolase</fullName>
    </submittedName>
</protein>
<keyword evidence="2" id="KW-0732">Signal</keyword>
<evidence type="ECO:0000256" key="1">
    <source>
        <dbReference type="SAM" id="MobiDB-lite"/>
    </source>
</evidence>
<dbReference type="InterPro" id="IPR050491">
    <property type="entry name" value="AmpC-like"/>
</dbReference>
<accession>A0A2A2SDI9</accession>
<dbReference type="Gene3D" id="3.40.710.10">
    <property type="entry name" value="DD-peptidase/beta-lactamase superfamily"/>
    <property type="match status" value="1"/>
</dbReference>
<dbReference type="PANTHER" id="PTHR46825">
    <property type="entry name" value="D-ALANYL-D-ALANINE-CARBOXYPEPTIDASE/ENDOPEPTIDASE AMPH"/>
    <property type="match status" value="1"/>
</dbReference>
<evidence type="ECO:0000313" key="4">
    <source>
        <dbReference type="EMBL" id="PAX07317.1"/>
    </source>
</evidence>
<dbReference type="EMBL" id="NSLI01000004">
    <property type="protein sequence ID" value="PAX07317.1"/>
    <property type="molecule type" value="Genomic_DNA"/>
</dbReference>
<feature type="domain" description="Beta-lactamase-related" evidence="3">
    <location>
        <begin position="192"/>
        <end position="523"/>
    </location>
</feature>
<feature type="signal peptide" evidence="2">
    <location>
        <begin position="1"/>
        <end position="19"/>
    </location>
</feature>
<evidence type="ECO:0000313" key="5">
    <source>
        <dbReference type="Proteomes" id="UP000218151"/>
    </source>
</evidence>
<reference evidence="5" key="1">
    <citation type="submission" date="2017-09" db="EMBL/GenBank/DDBJ databases">
        <authorList>
            <person name="Feng G."/>
            <person name="Zhu H."/>
        </authorList>
    </citation>
    <scope>NUCLEOTIDE SEQUENCE [LARGE SCALE GENOMIC DNA]</scope>
    <source>
        <strain evidence="5">1PNM-20</strain>
    </source>
</reference>
<feature type="chain" id="PRO_5012223537" evidence="2">
    <location>
        <begin position="20"/>
        <end position="662"/>
    </location>
</feature>
<dbReference type="Proteomes" id="UP000218151">
    <property type="component" value="Unassembled WGS sequence"/>
</dbReference>
<gene>
    <name evidence="4" type="ORF">CKY28_14970</name>
</gene>
<proteinExistence type="predicted"/>
<keyword evidence="5" id="KW-1185">Reference proteome</keyword>
<evidence type="ECO:0000256" key="2">
    <source>
        <dbReference type="SAM" id="SignalP"/>
    </source>
</evidence>
<dbReference type="AlphaFoldDB" id="A0A2A2SDI9"/>
<dbReference type="InterPro" id="IPR012338">
    <property type="entry name" value="Beta-lactam/transpept-like"/>
</dbReference>
<comment type="caution">
    <text evidence="4">The sequence shown here is derived from an EMBL/GenBank/DDBJ whole genome shotgun (WGS) entry which is preliminary data.</text>
</comment>
<dbReference type="InterPro" id="IPR001466">
    <property type="entry name" value="Beta-lactam-related"/>
</dbReference>
<dbReference type="RefSeq" id="WP_095999140.1">
    <property type="nucleotide sequence ID" value="NZ_NSLI01000004.1"/>
</dbReference>
<keyword evidence="4" id="KW-0378">Hydrolase</keyword>